<organism evidence="1 2">
    <name type="scientific">Rhizobium calliandrae</name>
    <dbReference type="NCBI Taxonomy" id="1312182"/>
    <lineage>
        <taxon>Bacteria</taxon>
        <taxon>Pseudomonadati</taxon>
        <taxon>Pseudomonadota</taxon>
        <taxon>Alphaproteobacteria</taxon>
        <taxon>Hyphomicrobiales</taxon>
        <taxon>Rhizobiaceae</taxon>
        <taxon>Rhizobium/Agrobacterium group</taxon>
        <taxon>Rhizobium</taxon>
    </lineage>
</organism>
<protein>
    <submittedName>
        <fullName evidence="1">Uncharacterized protein</fullName>
    </submittedName>
</protein>
<dbReference type="RefSeq" id="WP_285879247.1">
    <property type="nucleotide sequence ID" value="NZ_JARFYN010000011.1"/>
</dbReference>
<comment type="caution">
    <text evidence="1">The sequence shown here is derived from an EMBL/GenBank/DDBJ whole genome shotgun (WGS) entry which is preliminary data.</text>
</comment>
<dbReference type="Proteomes" id="UP001172630">
    <property type="component" value="Unassembled WGS sequence"/>
</dbReference>
<keyword evidence="2" id="KW-1185">Reference proteome</keyword>
<sequence length="327" mass="35168">MPFSLGPNTIRQRLKEIQTDASDDESVCPGWVELRDIEIVRLMPVSLANLQAFIGLYAVPGDDIARTLLNVMGSVSGALGGALAPALAVAEKVYSGFSELLGIKGVTPQVEALHGNMLKTSGYLLVSNAPENSPYKDKLFVSGARLRTGEEIDSPLVTDFDYCLLAVQRRETVIEAGGTAPDLLGAQWEEVMEAFEGPEGAAQTAFRKLQRTIYGSELIARDRDAAIAGYLLEFDKAAKVFGKPKESEGLTRSGTRGDYLLSAIRKIPQIFEPLSELAPVNLSDTEKDELRSGATAWARAAGLRVELPKTDKPGTVADLIMGAQTGR</sequence>
<evidence type="ECO:0000313" key="2">
    <source>
        <dbReference type="Proteomes" id="UP001172630"/>
    </source>
</evidence>
<dbReference type="EMBL" id="JARFYN010000011">
    <property type="protein sequence ID" value="MDL2406191.1"/>
    <property type="molecule type" value="Genomic_DNA"/>
</dbReference>
<accession>A0ABT7KC59</accession>
<proteinExistence type="predicted"/>
<name>A0ABT7KC59_9HYPH</name>
<evidence type="ECO:0000313" key="1">
    <source>
        <dbReference type="EMBL" id="MDL2406191.1"/>
    </source>
</evidence>
<gene>
    <name evidence="1" type="ORF">PY650_11045</name>
</gene>
<reference evidence="1" key="1">
    <citation type="submission" date="2023-06" db="EMBL/GenBank/DDBJ databases">
        <title>Phylogenetic Diversity of Rhizobium strains.</title>
        <authorList>
            <person name="Moura F.T."/>
            <person name="Helene L.C.F."/>
            <person name="Hungria M."/>
        </authorList>
    </citation>
    <scope>NUCLEOTIDE SEQUENCE</scope>
    <source>
        <strain evidence="1">CCGE524</strain>
    </source>
</reference>